<proteinExistence type="predicted"/>
<sequence>MTPDFEVKRIYEPPTADDGTRVLVDRLWPRGTSKAEAHIDLWPKQITPSTTLRQWLHADRSAREPEFAERFRAELAAPEAQRELDRLRALAGRGRVTLLTAVKEADLPNSHIPVLLDELRERHQNAAG</sequence>
<organism evidence="1 2">
    <name type="scientific">Nocardia rhizosphaerae</name>
    <dbReference type="NCBI Taxonomy" id="1691571"/>
    <lineage>
        <taxon>Bacteria</taxon>
        <taxon>Bacillati</taxon>
        <taxon>Actinomycetota</taxon>
        <taxon>Actinomycetes</taxon>
        <taxon>Mycobacteriales</taxon>
        <taxon>Nocardiaceae</taxon>
        <taxon>Nocardia</taxon>
    </lineage>
</organism>
<keyword evidence="2" id="KW-1185">Reference proteome</keyword>
<dbReference type="PANTHER" id="PTHR36849">
    <property type="entry name" value="CYTOPLASMIC PROTEIN-RELATED"/>
    <property type="match status" value="1"/>
</dbReference>
<dbReference type="PANTHER" id="PTHR36849:SF1">
    <property type="entry name" value="CYTOPLASMIC PROTEIN"/>
    <property type="match status" value="1"/>
</dbReference>
<dbReference type="Proteomes" id="UP001595767">
    <property type="component" value="Unassembled WGS sequence"/>
</dbReference>
<comment type="caution">
    <text evidence="1">The sequence shown here is derived from an EMBL/GenBank/DDBJ whole genome shotgun (WGS) entry which is preliminary data.</text>
</comment>
<reference evidence="2" key="1">
    <citation type="journal article" date="2019" name="Int. J. Syst. Evol. Microbiol.">
        <title>The Global Catalogue of Microorganisms (GCM) 10K type strain sequencing project: providing services to taxonomists for standard genome sequencing and annotation.</title>
        <authorList>
            <consortium name="The Broad Institute Genomics Platform"/>
            <consortium name="The Broad Institute Genome Sequencing Center for Infectious Disease"/>
            <person name="Wu L."/>
            <person name="Ma J."/>
        </authorList>
    </citation>
    <scope>NUCLEOTIDE SEQUENCE [LARGE SCALE GENOMIC DNA]</scope>
    <source>
        <strain evidence="2">CGMCC 4.7204</strain>
    </source>
</reference>
<name>A0ABV8L4T8_9NOCA</name>
<dbReference type="Pfam" id="PF22752">
    <property type="entry name" value="DUF488-N3i"/>
    <property type="match status" value="1"/>
</dbReference>
<protein>
    <submittedName>
        <fullName evidence="1">DUF488 domain-containing protein</fullName>
    </submittedName>
</protein>
<evidence type="ECO:0000313" key="1">
    <source>
        <dbReference type="EMBL" id="MFC4125891.1"/>
    </source>
</evidence>
<accession>A0ABV8L4T8</accession>
<evidence type="ECO:0000313" key="2">
    <source>
        <dbReference type="Proteomes" id="UP001595767"/>
    </source>
</evidence>
<dbReference type="RefSeq" id="WP_378550629.1">
    <property type="nucleotide sequence ID" value="NZ_JBHSBA010000005.1"/>
</dbReference>
<dbReference type="EMBL" id="JBHSBA010000005">
    <property type="protein sequence ID" value="MFC4125891.1"/>
    <property type="molecule type" value="Genomic_DNA"/>
</dbReference>
<dbReference type="InterPro" id="IPR052552">
    <property type="entry name" value="YeaO-like"/>
</dbReference>
<gene>
    <name evidence="1" type="ORF">ACFOW8_13200</name>
</gene>